<keyword evidence="3" id="KW-0546">Nucleotide metabolism</keyword>
<keyword evidence="6" id="KW-1185">Reference proteome</keyword>
<comment type="similarity">
    <text evidence="3">Belongs to the Maf family.</text>
</comment>
<evidence type="ECO:0000313" key="5">
    <source>
        <dbReference type="EMBL" id="MCP3426843.1"/>
    </source>
</evidence>
<feature type="compositionally biased region" description="Polar residues" evidence="4">
    <location>
        <begin position="156"/>
        <end position="168"/>
    </location>
</feature>
<feature type="region of interest" description="Disordered" evidence="4">
    <location>
        <begin position="133"/>
        <end position="181"/>
    </location>
</feature>
<comment type="subcellular location">
    <subcellularLocation>
        <location evidence="3">Cytoplasm</location>
    </subcellularLocation>
</comment>
<dbReference type="Gene3D" id="3.90.950.10">
    <property type="match status" value="1"/>
</dbReference>
<comment type="caution">
    <text evidence="5">The sequence shown here is derived from an EMBL/GenBank/DDBJ whole genome shotgun (WGS) entry which is preliminary data.</text>
</comment>
<dbReference type="GO" id="GO:0009117">
    <property type="term" value="P:nucleotide metabolic process"/>
    <property type="evidence" value="ECO:0007669"/>
    <property type="project" value="UniProtKB-KW"/>
</dbReference>
<comment type="catalytic activity">
    <reaction evidence="3">
        <text>a ribonucleoside 5'-triphosphate + H2O = a ribonucleoside 5'-phosphate + diphosphate + H(+)</text>
        <dbReference type="Rhea" id="RHEA:23996"/>
        <dbReference type="ChEBI" id="CHEBI:15377"/>
        <dbReference type="ChEBI" id="CHEBI:15378"/>
        <dbReference type="ChEBI" id="CHEBI:33019"/>
        <dbReference type="ChEBI" id="CHEBI:58043"/>
        <dbReference type="ChEBI" id="CHEBI:61557"/>
        <dbReference type="EC" id="3.6.1.9"/>
    </reaction>
</comment>
<dbReference type="AlphaFoldDB" id="A0A9X2HKZ2"/>
<comment type="catalytic activity">
    <reaction evidence="3">
        <text>a 2'-deoxyribonucleoside 5'-triphosphate + H2O = a 2'-deoxyribonucleoside 5'-phosphate + diphosphate + H(+)</text>
        <dbReference type="Rhea" id="RHEA:44644"/>
        <dbReference type="ChEBI" id="CHEBI:15377"/>
        <dbReference type="ChEBI" id="CHEBI:15378"/>
        <dbReference type="ChEBI" id="CHEBI:33019"/>
        <dbReference type="ChEBI" id="CHEBI:61560"/>
        <dbReference type="ChEBI" id="CHEBI:65317"/>
        <dbReference type="EC" id="3.6.1.9"/>
    </reaction>
</comment>
<dbReference type="CDD" id="cd00555">
    <property type="entry name" value="Maf"/>
    <property type="match status" value="1"/>
</dbReference>
<dbReference type="RefSeq" id="WP_254168104.1">
    <property type="nucleotide sequence ID" value="NZ_JANAFB010000039.1"/>
</dbReference>
<proteinExistence type="inferred from homology"/>
<dbReference type="InterPro" id="IPR003697">
    <property type="entry name" value="Maf-like"/>
</dbReference>
<evidence type="ECO:0000313" key="6">
    <source>
        <dbReference type="Proteomes" id="UP001139502"/>
    </source>
</evidence>
<keyword evidence="3" id="KW-0963">Cytoplasm</keyword>
<dbReference type="PANTHER" id="PTHR43213:SF5">
    <property type="entry name" value="BIFUNCTIONAL DTTP_UTP PYROPHOSPHATASE_METHYLTRANSFERASE PROTEIN-RELATED"/>
    <property type="match status" value="1"/>
</dbReference>
<dbReference type="EMBL" id="JANAFB010000039">
    <property type="protein sequence ID" value="MCP3426843.1"/>
    <property type="molecule type" value="Genomic_DNA"/>
</dbReference>
<name>A0A9X2HKZ2_9MICC</name>
<accession>A0A9X2HKZ2</accession>
<organism evidence="5 6">
    <name type="scientific">Rothia santali</name>
    <dbReference type="NCBI Taxonomy" id="2949643"/>
    <lineage>
        <taxon>Bacteria</taxon>
        <taxon>Bacillati</taxon>
        <taxon>Actinomycetota</taxon>
        <taxon>Actinomycetes</taxon>
        <taxon>Micrococcales</taxon>
        <taxon>Micrococcaceae</taxon>
        <taxon>Rothia</taxon>
    </lineage>
</organism>
<feature type="active site" description="Proton acceptor" evidence="3">
    <location>
        <position position="91"/>
    </location>
</feature>
<comment type="function">
    <text evidence="3">Nucleoside triphosphate pyrophosphatase. May have a dual role in cell division arrest and in preventing the incorporation of modified nucleotides into cellular nucleic acids.</text>
</comment>
<evidence type="ECO:0000256" key="4">
    <source>
        <dbReference type="SAM" id="MobiDB-lite"/>
    </source>
</evidence>
<gene>
    <name evidence="5" type="ORF">NBM05_12715</name>
</gene>
<dbReference type="Proteomes" id="UP001139502">
    <property type="component" value="Unassembled WGS sequence"/>
</dbReference>
<dbReference type="InterPro" id="IPR029001">
    <property type="entry name" value="ITPase-like_fam"/>
</dbReference>
<dbReference type="EC" id="3.6.1.9" evidence="3"/>
<keyword evidence="2 3" id="KW-0378">Hydrolase</keyword>
<evidence type="ECO:0000256" key="3">
    <source>
        <dbReference type="HAMAP-Rule" id="MF_00528"/>
    </source>
</evidence>
<dbReference type="SUPFAM" id="SSF52972">
    <property type="entry name" value="ITPase-like"/>
    <property type="match status" value="2"/>
</dbReference>
<dbReference type="PANTHER" id="PTHR43213">
    <property type="entry name" value="BIFUNCTIONAL DTTP/UTP PYROPHOSPHATASE/METHYLTRANSFERASE PROTEIN-RELATED"/>
    <property type="match status" value="1"/>
</dbReference>
<protein>
    <recommendedName>
        <fullName evidence="3">Nucleoside triphosphate pyrophosphatase</fullName>
        <ecNumber evidence="3">3.6.1.9</ecNumber>
    </recommendedName>
    <alternativeName>
        <fullName evidence="3">Nucleotide pyrophosphatase</fullName>
        <shortName evidence="3">Nucleotide PPase</shortName>
    </alternativeName>
</protein>
<dbReference type="GO" id="GO:0005737">
    <property type="term" value="C:cytoplasm"/>
    <property type="evidence" value="ECO:0007669"/>
    <property type="project" value="UniProtKB-SubCell"/>
</dbReference>
<dbReference type="GO" id="GO:0047429">
    <property type="term" value="F:nucleoside triphosphate diphosphatase activity"/>
    <property type="evidence" value="ECO:0007669"/>
    <property type="project" value="UniProtKB-EC"/>
</dbReference>
<dbReference type="Pfam" id="PF02545">
    <property type="entry name" value="Maf"/>
    <property type="match status" value="2"/>
</dbReference>
<dbReference type="HAMAP" id="MF_00528">
    <property type="entry name" value="Maf"/>
    <property type="match status" value="1"/>
</dbReference>
<evidence type="ECO:0000256" key="1">
    <source>
        <dbReference type="ARBA" id="ARBA00001968"/>
    </source>
</evidence>
<sequence>MSLPPDARPTPAPLLILASQSPSRVSILTASGIAFDQLVSGVDEDAALAAAEERAGGPLDPAATALELARVKAEAVAALPEARGRLVLGCDSVFELDGAAYGKPLEPAVARERIAGMSGRTGTLHTGHWLVDRRDARDPGAGTDPMTRTGPGPGTASKTGTASETGTDQEARPAPAPAPGLGVCRSADVTFARMRPEEIEAYVATGEPLWVAGSFTIEGYGAAFIEGIRGESHTVLGLSVNALRELLDRIDLPVTDLWTRA</sequence>
<comment type="cofactor">
    <cofactor evidence="1 3">
        <name>a divalent metal cation</name>
        <dbReference type="ChEBI" id="CHEBI:60240"/>
    </cofactor>
</comment>
<comment type="caution">
    <text evidence="3">Lacks conserved residue(s) required for the propagation of feature annotation.</text>
</comment>
<reference evidence="5" key="1">
    <citation type="submission" date="2022-06" db="EMBL/GenBank/DDBJ databases">
        <title>Rothia sp. isolated from sandalwood seedling.</title>
        <authorList>
            <person name="Tuikhar N."/>
            <person name="Kirdat K."/>
            <person name="Thorat V."/>
            <person name="Swetha P."/>
            <person name="Padma S."/>
            <person name="Sundararaj R."/>
            <person name="Yadav A."/>
        </authorList>
    </citation>
    <scope>NUCLEOTIDE SEQUENCE</scope>
    <source>
        <strain evidence="5">AR01</strain>
    </source>
</reference>
<evidence type="ECO:0000256" key="2">
    <source>
        <dbReference type="ARBA" id="ARBA00022801"/>
    </source>
</evidence>